<name>A0A221KI33_VITFI</name>
<evidence type="ECO:0000313" key="3">
    <source>
        <dbReference type="Proteomes" id="UP000199729"/>
    </source>
</evidence>
<dbReference type="GO" id="GO:0003677">
    <property type="term" value="F:DNA binding"/>
    <property type="evidence" value="ECO:0007669"/>
    <property type="project" value="InterPro"/>
</dbReference>
<dbReference type="Proteomes" id="UP000199729">
    <property type="component" value="Chromosome"/>
</dbReference>
<sequence>MDSASASMPDAAGKTAGTLLREARLACGMDLSELARILKVPERKLEALEADRYAELQSMTFVRALALSACRVMRAEAAPVLALLPQQTQMEVLDSAAMGLNRPLQEFGSRRLWGGMLREQRAGTLITLAFVVGAVVLWNLPSGWVDQVRARFSQPAAATTVVEEPVLAPAPSTEPIASDRLPATGASPWPASGPAAAGLAPPAALPGAVSTVPAASVARSASSAYRSASGAWVGRSARAAASAPAPVRRTETPAVPEKPAVPTPAPAPAASQ</sequence>
<dbReference type="AlphaFoldDB" id="A0A221KI33"/>
<accession>A0A221KI33</accession>
<dbReference type="Gene3D" id="1.10.260.40">
    <property type="entry name" value="lambda repressor-like DNA-binding domains"/>
    <property type="match status" value="1"/>
</dbReference>
<feature type="compositionally biased region" description="Low complexity" evidence="1">
    <location>
        <begin position="182"/>
        <end position="200"/>
    </location>
</feature>
<dbReference type="KEGG" id="vff:VITFI_CDS2730"/>
<proteinExistence type="predicted"/>
<reference evidence="2 3" key="1">
    <citation type="submission" date="2017-07" db="EMBL/GenBank/DDBJ databases">
        <title>Complete Genome Sequence of the cosmetic ferment Vitreoscilla filiformis (ATCC15551).</title>
        <authorList>
            <person name="Contreras S."/>
            <person name="Sagory-Zalkind P."/>
            <person name="Blanquart H."/>
            <person name="Iltis A."/>
            <person name="Morand S.C."/>
        </authorList>
    </citation>
    <scope>NUCLEOTIDE SEQUENCE [LARGE SCALE GENOMIC DNA]</scope>
    <source>
        <strain evidence="2 3">ATCC 15551</strain>
    </source>
</reference>
<dbReference type="EMBL" id="CP022423">
    <property type="protein sequence ID" value="ASM78507.1"/>
    <property type="molecule type" value="Genomic_DNA"/>
</dbReference>
<dbReference type="PANTHER" id="PTHR34475:SF1">
    <property type="entry name" value="CYTOSKELETON PROTEIN RODZ"/>
    <property type="match status" value="1"/>
</dbReference>
<organism evidence="2 3">
    <name type="scientific">Vitreoscilla filiformis</name>
    <dbReference type="NCBI Taxonomy" id="63"/>
    <lineage>
        <taxon>Bacteria</taxon>
        <taxon>Pseudomonadati</taxon>
        <taxon>Pseudomonadota</taxon>
        <taxon>Betaproteobacteria</taxon>
        <taxon>Neisseriales</taxon>
        <taxon>Neisseriaceae</taxon>
        <taxon>Vitreoscilla</taxon>
    </lineage>
</organism>
<gene>
    <name evidence="2" type="ORF">VITFI_CDS2730</name>
</gene>
<dbReference type="InterPro" id="IPR010982">
    <property type="entry name" value="Lambda_DNA-bd_dom_sf"/>
</dbReference>
<feature type="region of interest" description="Disordered" evidence="1">
    <location>
        <begin position="227"/>
        <end position="272"/>
    </location>
</feature>
<dbReference type="InterPro" id="IPR050400">
    <property type="entry name" value="Bact_Cytoskel_RodZ"/>
</dbReference>
<feature type="region of interest" description="Disordered" evidence="1">
    <location>
        <begin position="165"/>
        <end position="200"/>
    </location>
</feature>
<keyword evidence="3" id="KW-1185">Reference proteome</keyword>
<feature type="compositionally biased region" description="Pro residues" evidence="1">
    <location>
        <begin position="259"/>
        <end position="272"/>
    </location>
</feature>
<feature type="compositionally biased region" description="Low complexity" evidence="1">
    <location>
        <begin position="227"/>
        <end position="258"/>
    </location>
</feature>
<evidence type="ECO:0000256" key="1">
    <source>
        <dbReference type="SAM" id="MobiDB-lite"/>
    </source>
</evidence>
<protein>
    <submittedName>
        <fullName evidence="2">Helix-turn-helix domain-containing protein</fullName>
    </submittedName>
</protein>
<dbReference type="Pfam" id="PF13413">
    <property type="entry name" value="HTH_25"/>
    <property type="match status" value="1"/>
</dbReference>
<evidence type="ECO:0000313" key="2">
    <source>
        <dbReference type="EMBL" id="ASM78507.1"/>
    </source>
</evidence>
<dbReference type="PANTHER" id="PTHR34475">
    <property type="match status" value="1"/>
</dbReference>